<dbReference type="STRING" id="37546.A0A1B0FK14"/>
<dbReference type="GO" id="GO:0034620">
    <property type="term" value="P:cellular response to unfolded protein"/>
    <property type="evidence" value="ECO:0007669"/>
    <property type="project" value="TreeGrafter"/>
</dbReference>
<evidence type="ECO:0000256" key="4">
    <source>
        <dbReference type="ARBA" id="ARBA00022703"/>
    </source>
</evidence>
<dbReference type="AlphaFoldDB" id="A0A1B0FK14"/>
<dbReference type="PhylomeDB" id="A0A1B0FK14"/>
<dbReference type="Pfam" id="PF01027">
    <property type="entry name" value="Bax1-I"/>
    <property type="match status" value="1"/>
</dbReference>
<feature type="transmembrane region" description="Helical" evidence="7">
    <location>
        <begin position="119"/>
        <end position="139"/>
    </location>
</feature>
<dbReference type="GO" id="GO:0033119">
    <property type="term" value="P:negative regulation of RNA splicing"/>
    <property type="evidence" value="ECO:0007669"/>
    <property type="project" value="TreeGrafter"/>
</dbReference>
<dbReference type="EMBL" id="CCAG010001248">
    <property type="status" value="NOT_ANNOTATED_CDS"/>
    <property type="molecule type" value="Genomic_DNA"/>
</dbReference>
<dbReference type="PANTHER" id="PTHR23291">
    <property type="entry name" value="BAX INHIBITOR-RELATED"/>
    <property type="match status" value="1"/>
</dbReference>
<dbReference type="InterPro" id="IPR006214">
    <property type="entry name" value="Bax_inhibitor_1-related"/>
</dbReference>
<feature type="transmembrane region" description="Helical" evidence="7">
    <location>
        <begin position="92"/>
        <end position="113"/>
    </location>
</feature>
<evidence type="ECO:0008006" key="10">
    <source>
        <dbReference type="Google" id="ProtNLM"/>
    </source>
</evidence>
<dbReference type="Proteomes" id="UP000092444">
    <property type="component" value="Unassembled WGS sequence"/>
</dbReference>
<evidence type="ECO:0000256" key="6">
    <source>
        <dbReference type="ARBA" id="ARBA00023136"/>
    </source>
</evidence>
<dbReference type="GO" id="GO:0031966">
    <property type="term" value="C:mitochondrial membrane"/>
    <property type="evidence" value="ECO:0007669"/>
    <property type="project" value="TreeGrafter"/>
</dbReference>
<dbReference type="VEuPathDB" id="VectorBase:GMOY004206"/>
<name>A0A1B0FK14_GLOMM</name>
<evidence type="ECO:0000256" key="7">
    <source>
        <dbReference type="RuleBase" id="RU004379"/>
    </source>
</evidence>
<evidence type="ECO:0000256" key="5">
    <source>
        <dbReference type="ARBA" id="ARBA00022989"/>
    </source>
</evidence>
<organism evidence="8 9">
    <name type="scientific">Glossina morsitans morsitans</name>
    <name type="common">Savannah tsetse fly</name>
    <dbReference type="NCBI Taxonomy" id="37546"/>
    <lineage>
        <taxon>Eukaryota</taxon>
        <taxon>Metazoa</taxon>
        <taxon>Ecdysozoa</taxon>
        <taxon>Arthropoda</taxon>
        <taxon>Hexapoda</taxon>
        <taxon>Insecta</taxon>
        <taxon>Pterygota</taxon>
        <taxon>Neoptera</taxon>
        <taxon>Endopterygota</taxon>
        <taxon>Diptera</taxon>
        <taxon>Brachycera</taxon>
        <taxon>Muscomorpha</taxon>
        <taxon>Hippoboscoidea</taxon>
        <taxon>Glossinidae</taxon>
        <taxon>Glossina</taxon>
    </lineage>
</organism>
<accession>A0A1B0FK14</accession>
<proteinExistence type="inferred from homology"/>
<evidence type="ECO:0000256" key="1">
    <source>
        <dbReference type="ARBA" id="ARBA00004141"/>
    </source>
</evidence>
<evidence type="ECO:0000256" key="3">
    <source>
        <dbReference type="ARBA" id="ARBA00022692"/>
    </source>
</evidence>
<keyword evidence="6 7" id="KW-0472">Membrane</keyword>
<feature type="transmembrane region" description="Helical" evidence="7">
    <location>
        <begin position="37"/>
        <end position="56"/>
    </location>
</feature>
<dbReference type="EnsemblMetazoa" id="GMOY004206-RA">
    <property type="protein sequence ID" value="GMOY004206-PA"/>
    <property type="gene ID" value="GMOY004206"/>
</dbReference>
<dbReference type="PROSITE" id="PS01243">
    <property type="entry name" value="BI1"/>
    <property type="match status" value="1"/>
</dbReference>
<dbReference type="GO" id="GO:0006915">
    <property type="term" value="P:apoptotic process"/>
    <property type="evidence" value="ECO:0007669"/>
    <property type="project" value="UniProtKB-KW"/>
</dbReference>
<keyword evidence="9" id="KW-1185">Reference proteome</keyword>
<protein>
    <recommendedName>
        <fullName evidence="10">Bax inhibitor 1</fullName>
    </recommendedName>
</protein>
<evidence type="ECO:0000313" key="9">
    <source>
        <dbReference type="Proteomes" id="UP000092444"/>
    </source>
</evidence>
<feature type="transmembrane region" description="Helical" evidence="7">
    <location>
        <begin position="62"/>
        <end position="80"/>
    </location>
</feature>
<feature type="transmembrane region" description="Helical" evidence="7">
    <location>
        <begin position="146"/>
        <end position="167"/>
    </location>
</feature>
<dbReference type="InterPro" id="IPR006213">
    <property type="entry name" value="Bax_inhbtr1_CS"/>
</dbReference>
<dbReference type="GO" id="GO:0019899">
    <property type="term" value="F:enzyme binding"/>
    <property type="evidence" value="ECO:0007669"/>
    <property type="project" value="TreeGrafter"/>
</dbReference>
<evidence type="ECO:0000313" key="8">
    <source>
        <dbReference type="EnsemblMetazoa" id="GMOY004206-PA"/>
    </source>
</evidence>
<evidence type="ECO:0000256" key="2">
    <source>
        <dbReference type="ARBA" id="ARBA00010350"/>
    </source>
</evidence>
<keyword evidence="4" id="KW-0053">Apoptosis</keyword>
<keyword evidence="3 7" id="KW-0812">Transmembrane</keyword>
<dbReference type="PANTHER" id="PTHR23291:SF32">
    <property type="entry name" value="BAX INHIBITOR 1"/>
    <property type="match status" value="1"/>
</dbReference>
<keyword evidence="5 7" id="KW-1133">Transmembrane helix</keyword>
<comment type="similarity">
    <text evidence="2 7">Belongs to the BI1 family.</text>
</comment>
<comment type="subcellular location">
    <subcellularLocation>
        <location evidence="1">Membrane</location>
        <topology evidence="1">Multi-pass membrane protein</topology>
    </subcellularLocation>
</comment>
<dbReference type="GO" id="GO:2001234">
    <property type="term" value="P:negative regulation of apoptotic signaling pathway"/>
    <property type="evidence" value="ECO:0007669"/>
    <property type="project" value="TreeGrafter"/>
</dbReference>
<feature type="transmembrane region" description="Helical" evidence="7">
    <location>
        <begin position="173"/>
        <end position="193"/>
    </location>
</feature>
<reference evidence="8" key="1">
    <citation type="submission" date="2020-05" db="UniProtKB">
        <authorList>
            <consortium name="EnsemblMetazoa"/>
        </authorList>
    </citation>
    <scope>IDENTIFICATION</scope>
    <source>
        <strain evidence="8">Yale</strain>
    </source>
</reference>
<sequence>MAAARDRFNQLIDGFNQRYCWLLIMTEPFVRQHLCKVYMMLGCTSAATATGAFLQMQNLVDLGVIAALSSLLLVLGLHFYRDNGKNYYRRVGMLYSFGFCSGQTLGPLLKYIASIDSSIIITALLGTIITFVSLSLAALFAERGKFLYLGGVLVSIINTMALLSILNMFFQSLFVQLGQLYIGVLVMAAFVLFDTQNIVEKVRAGSTDVVQHSMDLFFDVLSLFRRLLIILTQKEERKREEECRKRR</sequence>